<dbReference type="SUPFAM" id="SSF53448">
    <property type="entry name" value="Nucleotide-diphospho-sugar transferases"/>
    <property type="match status" value="1"/>
</dbReference>
<dbReference type="PANTHER" id="PTHR43685">
    <property type="entry name" value="GLYCOSYLTRANSFERASE"/>
    <property type="match status" value="1"/>
</dbReference>
<feature type="transmembrane region" description="Helical" evidence="1">
    <location>
        <begin position="298"/>
        <end position="318"/>
    </location>
</feature>
<gene>
    <name evidence="3" type="ORF">CG716_10850</name>
</gene>
<sequence length="329" mass="36143">MAHELSLSSTERTSAAAAAEVLSVVICAYTPARWLWLREAVESVLAGSRTPVELIIVIDHCDELLALVGQHFHSDDRVQVIPNRDVRGLSGARNTGVRAAGGEVVAFLDDDAAAEPGWADKLMSHYRDGTVVGVGGYARPVWPDARPAWLPTEFDWVVGCSYTGQPTRLAQVRNPIGCNMSLRRSLVDKVGGFRSEVGRVGATPVGCEETELFIRVRAHEASNQVLFDPDIRVKHHVSEDRTTLRYFVRRCYHEGLSKAVVTELAGAADGLSSERSYVSRVLPMAVVRELMSMTWDGLTRAAVICLGLAATTIGFVRAKFRRRLFRRAT</sequence>
<accession>A0A255DLQ9</accession>
<comment type="caution">
    <text evidence="3">The sequence shown here is derived from an EMBL/GenBank/DDBJ whole genome shotgun (WGS) entry which is preliminary data.</text>
</comment>
<dbReference type="EMBL" id="NOZR01000007">
    <property type="protein sequence ID" value="OYN80030.1"/>
    <property type="molecule type" value="Genomic_DNA"/>
</dbReference>
<evidence type="ECO:0000313" key="4">
    <source>
        <dbReference type="Proteomes" id="UP000216063"/>
    </source>
</evidence>
<keyword evidence="1" id="KW-0812">Transmembrane</keyword>
<dbReference type="GO" id="GO:0016740">
    <property type="term" value="F:transferase activity"/>
    <property type="evidence" value="ECO:0007669"/>
    <property type="project" value="UniProtKB-KW"/>
</dbReference>
<keyword evidence="3" id="KW-0808">Transferase</keyword>
<name>A0A255DLQ9_9MYCO</name>
<organism evidence="3 4">
    <name type="scientific">Mycolicibacterium sphagni</name>
    <dbReference type="NCBI Taxonomy" id="1786"/>
    <lineage>
        <taxon>Bacteria</taxon>
        <taxon>Bacillati</taxon>
        <taxon>Actinomycetota</taxon>
        <taxon>Actinomycetes</taxon>
        <taxon>Mycobacteriales</taxon>
        <taxon>Mycobacteriaceae</taxon>
        <taxon>Mycolicibacterium</taxon>
    </lineage>
</organism>
<evidence type="ECO:0000256" key="1">
    <source>
        <dbReference type="SAM" id="Phobius"/>
    </source>
</evidence>
<dbReference type="AlphaFoldDB" id="A0A255DLQ9"/>
<dbReference type="Pfam" id="PF00535">
    <property type="entry name" value="Glycos_transf_2"/>
    <property type="match status" value="1"/>
</dbReference>
<keyword evidence="1" id="KW-1133">Transmembrane helix</keyword>
<keyword evidence="1" id="KW-0472">Membrane</keyword>
<dbReference type="Proteomes" id="UP000216063">
    <property type="component" value="Unassembled WGS sequence"/>
</dbReference>
<keyword evidence="4" id="KW-1185">Reference proteome</keyword>
<dbReference type="InterPro" id="IPR029044">
    <property type="entry name" value="Nucleotide-diphossugar_trans"/>
</dbReference>
<dbReference type="CDD" id="cd00761">
    <property type="entry name" value="Glyco_tranf_GTA_type"/>
    <property type="match status" value="1"/>
</dbReference>
<dbReference type="PANTHER" id="PTHR43685:SF2">
    <property type="entry name" value="GLYCOSYLTRANSFERASE 2-LIKE DOMAIN-CONTAINING PROTEIN"/>
    <property type="match status" value="1"/>
</dbReference>
<reference evidence="3 4" key="1">
    <citation type="submission" date="2017-07" db="EMBL/GenBank/DDBJ databases">
        <title>The new phylogeny of genus Mycobacterium.</title>
        <authorList>
            <person name="Tortoli E."/>
            <person name="Trovato A."/>
            <person name="Cirillo D.M."/>
        </authorList>
    </citation>
    <scope>NUCLEOTIDE SEQUENCE [LARGE SCALE GENOMIC DNA]</scope>
    <source>
        <strain evidence="3 4">ATCC 33027</strain>
    </source>
</reference>
<feature type="domain" description="Glycosyltransferase 2-like" evidence="2">
    <location>
        <begin position="23"/>
        <end position="190"/>
    </location>
</feature>
<dbReference type="Gene3D" id="3.90.550.10">
    <property type="entry name" value="Spore Coat Polysaccharide Biosynthesis Protein SpsA, Chain A"/>
    <property type="match status" value="1"/>
</dbReference>
<evidence type="ECO:0000259" key="2">
    <source>
        <dbReference type="Pfam" id="PF00535"/>
    </source>
</evidence>
<dbReference type="RefSeq" id="WP_094479442.1">
    <property type="nucleotide sequence ID" value="NZ_NOZR01000007.1"/>
</dbReference>
<dbReference type="InterPro" id="IPR050834">
    <property type="entry name" value="Glycosyltransf_2"/>
</dbReference>
<dbReference type="OrthoDB" id="153025at2"/>
<evidence type="ECO:0000313" key="3">
    <source>
        <dbReference type="EMBL" id="OYN80030.1"/>
    </source>
</evidence>
<proteinExistence type="predicted"/>
<protein>
    <submittedName>
        <fullName evidence="3">Family 2 glycosyl transferase</fullName>
    </submittedName>
</protein>
<dbReference type="InterPro" id="IPR001173">
    <property type="entry name" value="Glyco_trans_2-like"/>
</dbReference>